<comment type="caution">
    <text evidence="9">The sequence shown here is derived from an EMBL/GenBank/DDBJ whole genome shotgun (WGS) entry which is preliminary data.</text>
</comment>
<dbReference type="PANTHER" id="PTHR11850">
    <property type="entry name" value="HOMEOBOX PROTEIN TRANSCRIPTION FACTORS"/>
    <property type="match status" value="1"/>
</dbReference>
<dbReference type="InterPro" id="IPR001356">
    <property type="entry name" value="HD"/>
</dbReference>
<feature type="compositionally biased region" description="Polar residues" evidence="6">
    <location>
        <begin position="106"/>
        <end position="118"/>
    </location>
</feature>
<dbReference type="GO" id="GO:0005634">
    <property type="term" value="C:nucleus"/>
    <property type="evidence" value="ECO:0007669"/>
    <property type="project" value="UniProtKB-SubCell"/>
</dbReference>
<feature type="compositionally biased region" description="Low complexity" evidence="6">
    <location>
        <begin position="194"/>
        <end position="209"/>
    </location>
</feature>
<feature type="region of interest" description="Disordered" evidence="6">
    <location>
        <begin position="1"/>
        <end position="47"/>
    </location>
</feature>
<feature type="compositionally biased region" description="Basic residues" evidence="6">
    <location>
        <begin position="213"/>
        <end position="228"/>
    </location>
</feature>
<evidence type="ECO:0000256" key="2">
    <source>
        <dbReference type="ARBA" id="ARBA00023155"/>
    </source>
</evidence>
<dbReference type="SMART" id="SM00389">
    <property type="entry name" value="HOX"/>
    <property type="match status" value="1"/>
</dbReference>
<dbReference type="PROSITE" id="PS50071">
    <property type="entry name" value="HOMEOBOX_2"/>
    <property type="match status" value="1"/>
</dbReference>
<feature type="region of interest" description="Disordered" evidence="6">
    <location>
        <begin position="105"/>
        <end position="124"/>
    </location>
</feature>
<keyword evidence="4" id="KW-0479">Metal-binding</keyword>
<feature type="domain" description="C2H2-type" evidence="8">
    <location>
        <begin position="239"/>
        <end position="267"/>
    </location>
</feature>
<dbReference type="GO" id="GO:0006355">
    <property type="term" value="P:regulation of DNA-templated transcription"/>
    <property type="evidence" value="ECO:0007669"/>
    <property type="project" value="InterPro"/>
</dbReference>
<evidence type="ECO:0000256" key="1">
    <source>
        <dbReference type="ARBA" id="ARBA00023125"/>
    </source>
</evidence>
<keyword evidence="1 5" id="KW-0238">DNA-binding</keyword>
<organism evidence="9 10">
    <name type="scientific">Fusarium oxysporum f. sp. rapae</name>
    <dbReference type="NCBI Taxonomy" id="485398"/>
    <lineage>
        <taxon>Eukaryota</taxon>
        <taxon>Fungi</taxon>
        <taxon>Dikarya</taxon>
        <taxon>Ascomycota</taxon>
        <taxon>Pezizomycotina</taxon>
        <taxon>Sordariomycetes</taxon>
        <taxon>Hypocreomycetidae</taxon>
        <taxon>Hypocreales</taxon>
        <taxon>Nectriaceae</taxon>
        <taxon>Fusarium</taxon>
        <taxon>Fusarium oxysporum species complex</taxon>
    </lineage>
</organism>
<feature type="DNA-binding region" description="Homeobox" evidence="5">
    <location>
        <begin position="43"/>
        <end position="105"/>
    </location>
</feature>
<keyword evidence="3 5" id="KW-0539">Nucleus</keyword>
<evidence type="ECO:0000256" key="6">
    <source>
        <dbReference type="SAM" id="MobiDB-lite"/>
    </source>
</evidence>
<proteinExistence type="predicted"/>
<gene>
    <name evidence="9" type="primary">hbx4-1</name>
    <name evidence="9" type="ORF">Forpe1208_v005342</name>
</gene>
<evidence type="ECO:0000256" key="3">
    <source>
        <dbReference type="ARBA" id="ARBA00023242"/>
    </source>
</evidence>
<dbReference type="Pfam" id="PF05920">
    <property type="entry name" value="Homeobox_KN"/>
    <property type="match status" value="1"/>
</dbReference>
<feature type="region of interest" description="Disordered" evidence="6">
    <location>
        <begin position="191"/>
        <end position="231"/>
    </location>
</feature>
<evidence type="ECO:0000256" key="4">
    <source>
        <dbReference type="PROSITE-ProRule" id="PRU00042"/>
    </source>
</evidence>
<keyword evidence="4" id="KW-0862">Zinc</keyword>
<dbReference type="AlphaFoldDB" id="A0A8J5PGD1"/>
<feature type="domain" description="Homeobox" evidence="7">
    <location>
        <begin position="41"/>
        <end position="104"/>
    </location>
</feature>
<dbReference type="InterPro" id="IPR013087">
    <property type="entry name" value="Znf_C2H2_type"/>
</dbReference>
<accession>A0A8J5PGD1</accession>
<reference evidence="9" key="1">
    <citation type="submission" date="2021-04" db="EMBL/GenBank/DDBJ databases">
        <title>First draft genome resource for Brassicaceae pathogens Fusarium oxysporum f. sp. raphani and Fusarium oxysporum f. sp. rapae.</title>
        <authorList>
            <person name="Asai S."/>
        </authorList>
    </citation>
    <scope>NUCLEOTIDE SEQUENCE</scope>
    <source>
        <strain evidence="9">Tf1208</strain>
    </source>
</reference>
<protein>
    <submittedName>
        <fullName evidence="9">Homeobox protein 4</fullName>
    </submittedName>
</protein>
<evidence type="ECO:0000259" key="8">
    <source>
        <dbReference type="PROSITE" id="PS50157"/>
    </source>
</evidence>
<dbReference type="CDD" id="cd00086">
    <property type="entry name" value="homeodomain"/>
    <property type="match status" value="1"/>
</dbReference>
<sequence>MTSAAASLPDAPLSEASQHHQPPETSSAEICRSAHGSHKNGLPSKIGTRFSKEALKTLRDWLNSHSDHPYPDEEEREMLQRQTGLNKTQISNWLTNARRRRKVQHLRSTSPSVRNNWTGPIDIPRRPNTPAFEINTNLNPLERWVDSPPENEPASVTAIAQAVALNSKISLGLKSPSSFISTDDGSNPSLYNVSSASSAGTSSGASFGSMTRQRGRRRRRRPVPKRKEKLSSAVPLKKFQCTFCTETFGTRYDWQRHEKSLHLSLERWMCAPDGPRVLNPQSNQICCTFCGEVEPSDEHVESHNLLSCMERRPEDRTFYRKDHLNQHLRLMHNVKFLDWSMKSWKVTGPDIRSRCGFCGIVMSDWSARVDHLAEHFRKGETMAAWRGDWGFEAPVLKMVENCIPPYLIENERRSPFPYVATAAPAEIPESAYELIKLELDHFTINHQENTGALPSDDDLRREACRIIFASEVLSLQGISARSSWLRDLLMASDDSSRQAQIAPLRQGSENRLSILKINGEDNLFEQCPLELQLLEFVRAKGCSDLQTIDGAELQQEACRIISRMEEASMTPSSFITNWLIRLITSSTSWLDNFRQRAYLLRTEGTCVKPQPTIHQAQSRELNEIARTQPARTFSGGCSEVIPATVAGQAGAFFLTDANCYRRLFRELTRFVSSAMSPNNPNCHVPSDTEIQHQARCIIFDDDDPWNQTAADNAEWLMRFKRDVGILSSGPGLALDTNAWNLTQGGTGFAPPYAFPNKRMLHATSSTTASVNIPSGTNESTMMTNLTTTSPGSDKIEIFIGNNATPFETNQALLDGYIETFSSRYDRPATVFCSRELESGLVRFVEAEITRGAGFPSDEALKLRGREILGSDKTAADNPSLLERFKVWMMQLCNQWQEEQAVNISSTLPCDVDINLTSAEIDSILADASFDMMLR</sequence>
<evidence type="ECO:0000313" key="10">
    <source>
        <dbReference type="Proteomes" id="UP000694050"/>
    </source>
</evidence>
<name>A0A8J5PGD1_FUSOX</name>
<dbReference type="EMBL" id="JAELUQ010000003">
    <property type="protein sequence ID" value="KAG7418337.1"/>
    <property type="molecule type" value="Genomic_DNA"/>
</dbReference>
<dbReference type="Proteomes" id="UP000694050">
    <property type="component" value="Unassembled WGS sequence"/>
</dbReference>
<evidence type="ECO:0000256" key="5">
    <source>
        <dbReference type="PROSITE-ProRule" id="PRU00108"/>
    </source>
</evidence>
<feature type="compositionally biased region" description="Low complexity" evidence="6">
    <location>
        <begin position="1"/>
        <end position="16"/>
    </location>
</feature>
<dbReference type="GO" id="GO:0003677">
    <property type="term" value="F:DNA binding"/>
    <property type="evidence" value="ECO:0007669"/>
    <property type="project" value="UniProtKB-UniRule"/>
</dbReference>
<dbReference type="InterPro" id="IPR050224">
    <property type="entry name" value="TALE_homeobox"/>
</dbReference>
<comment type="subcellular location">
    <subcellularLocation>
        <location evidence="5">Nucleus</location>
    </subcellularLocation>
</comment>
<evidence type="ECO:0000259" key="7">
    <source>
        <dbReference type="PROSITE" id="PS50071"/>
    </source>
</evidence>
<dbReference type="InterPro" id="IPR008422">
    <property type="entry name" value="KN_HD"/>
</dbReference>
<dbReference type="PROSITE" id="PS50157">
    <property type="entry name" value="ZINC_FINGER_C2H2_2"/>
    <property type="match status" value="1"/>
</dbReference>
<keyword evidence="2 5" id="KW-0371">Homeobox</keyword>
<keyword evidence="4" id="KW-0863">Zinc-finger</keyword>
<dbReference type="PROSITE" id="PS00028">
    <property type="entry name" value="ZINC_FINGER_C2H2_1"/>
    <property type="match status" value="1"/>
</dbReference>
<dbReference type="SMART" id="SM00355">
    <property type="entry name" value="ZnF_C2H2"/>
    <property type="match status" value="3"/>
</dbReference>
<dbReference type="GO" id="GO:0008270">
    <property type="term" value="F:zinc ion binding"/>
    <property type="evidence" value="ECO:0007669"/>
    <property type="project" value="UniProtKB-KW"/>
</dbReference>
<evidence type="ECO:0000313" key="9">
    <source>
        <dbReference type="EMBL" id="KAG7418337.1"/>
    </source>
</evidence>